<accession>A0A2V4A9V4</accession>
<dbReference type="InterPro" id="IPR012828">
    <property type="entry name" value="PFKA_ATP_prok"/>
</dbReference>
<feature type="binding site" evidence="17">
    <location>
        <position position="223"/>
    </location>
    <ligand>
        <name>isopentenyl diphosphate</name>
        <dbReference type="ChEBI" id="CHEBI:128769"/>
    </ligand>
</feature>
<dbReference type="InterPro" id="IPR015912">
    <property type="entry name" value="Phosphofructokinase_CS"/>
</dbReference>
<feature type="binding site" evidence="17">
    <location>
        <position position="40"/>
    </location>
    <ligand>
        <name>dimethylallyl diphosphate</name>
        <dbReference type="ChEBI" id="CHEBI:57623"/>
    </ligand>
</feature>
<dbReference type="GO" id="GO:0046872">
    <property type="term" value="F:metal ion binding"/>
    <property type="evidence" value="ECO:0007669"/>
    <property type="project" value="UniProtKB-KW"/>
</dbReference>
<feature type="binding site" evidence="17">
    <location>
        <position position="267"/>
    </location>
    <ligand>
        <name>isopentenyl diphosphate</name>
        <dbReference type="ChEBI" id="CHEBI:128769"/>
    </ligand>
</feature>
<dbReference type="Gene3D" id="3.40.50.11270">
    <property type="match status" value="1"/>
</dbReference>
<feature type="binding site" evidence="18">
    <location>
        <position position="539"/>
    </location>
    <ligand>
        <name>substrate</name>
        <note>ligand shared between dimeric partners</note>
    </ligand>
</feature>
<evidence type="ECO:0000256" key="18">
    <source>
        <dbReference type="HAMAP-Rule" id="MF_00339"/>
    </source>
</evidence>
<name>A0A2V4A9V4_9BACT</name>
<dbReference type="CDD" id="cd13944">
    <property type="entry name" value="lytB_ispH"/>
    <property type="match status" value="1"/>
</dbReference>
<evidence type="ECO:0000256" key="17">
    <source>
        <dbReference type="HAMAP-Rule" id="MF_00191"/>
    </source>
</evidence>
<keyword evidence="21" id="KW-1185">Reference proteome</keyword>
<dbReference type="GO" id="GO:0070095">
    <property type="term" value="F:fructose-6-phosphate binding"/>
    <property type="evidence" value="ECO:0007669"/>
    <property type="project" value="TreeGrafter"/>
</dbReference>
<feature type="binding site" evidence="18">
    <location>
        <position position="303"/>
    </location>
    <ligand>
        <name>ATP</name>
        <dbReference type="ChEBI" id="CHEBI:30616"/>
    </ligand>
</feature>
<dbReference type="GO" id="GO:0016208">
    <property type="term" value="F:AMP binding"/>
    <property type="evidence" value="ECO:0007669"/>
    <property type="project" value="TreeGrafter"/>
</dbReference>
<dbReference type="InterPro" id="IPR000023">
    <property type="entry name" value="Phosphofructokinase_dom"/>
</dbReference>
<feature type="binding site" evidence="17">
    <location>
        <position position="128"/>
    </location>
    <ligand>
        <name>(2E)-4-hydroxy-3-methylbut-2-enyl diphosphate</name>
        <dbReference type="ChEBI" id="CHEBI:128753"/>
    </ligand>
</feature>
<feature type="binding site" evidence="17">
    <location>
        <position position="225"/>
    </location>
    <ligand>
        <name>(2E)-4-hydroxy-3-methylbut-2-enyl diphosphate</name>
        <dbReference type="ChEBI" id="CHEBI:128753"/>
    </ligand>
</feature>
<feature type="binding site" description="in other chain" evidence="18">
    <location>
        <position position="447"/>
    </location>
    <ligand>
        <name>ADP</name>
        <dbReference type="ChEBI" id="CHEBI:456216"/>
        <note>allosteric activator; ligand shared between dimeric partners</note>
    </ligand>
</feature>
<dbReference type="EC" id="1.17.7.4" evidence="17"/>
<dbReference type="PANTHER" id="PTHR13697">
    <property type="entry name" value="PHOSPHOFRUCTOKINASE"/>
    <property type="match status" value="1"/>
</dbReference>
<keyword evidence="8 17" id="KW-0479">Metal-binding</keyword>
<evidence type="ECO:0000256" key="8">
    <source>
        <dbReference type="ARBA" id="ARBA00022723"/>
    </source>
</evidence>
<feature type="binding site" evidence="17">
    <location>
        <position position="128"/>
    </location>
    <ligand>
        <name>isopentenyl diphosphate</name>
        <dbReference type="ChEBI" id="CHEBI:128769"/>
    </ligand>
</feature>
<feature type="binding site" description="in other chain" evidence="18">
    <location>
        <begin position="418"/>
        <end position="420"/>
    </location>
    <ligand>
        <name>substrate</name>
        <note>ligand shared between dimeric partners</note>
    </ligand>
</feature>
<dbReference type="GO" id="GO:0048029">
    <property type="term" value="F:monosaccharide binding"/>
    <property type="evidence" value="ECO:0007669"/>
    <property type="project" value="TreeGrafter"/>
</dbReference>
<feature type="binding site" evidence="17">
    <location>
        <position position="74"/>
    </location>
    <ligand>
        <name>(2E)-4-hydroxy-3-methylbut-2-enyl diphosphate</name>
        <dbReference type="ChEBI" id="CHEBI:128753"/>
    </ligand>
</feature>
<sequence length="615" mass="67697">MKIEIDPNAGFCFGVVNAINKAEENLSKDDQLYCIGDIVHNSIEVNRLNDLGLQTIEHDEFKGIKERKVLFRAHGEPPSSYRIAKKNKIDIVDATCPVVLNLQKRIKKSFRELKKVNGQILIYGKKGHAEVNGLVGQTSGKAIVIETTKDLKSVNPDLPSELFSQTTKTLEGFNLLREELQKIMKAPFKAHDTICRKVANRVPLIKEFAQKHDVIVFVSGKKSSNGKLLFDVCKGINRNSYFISEPQDIDVSWFANAKSVGVSGATSTPGWLMNEITEKIKLENKINISMSRIKKIGVLTSGGDAPGMNAAIRAVVRTAIFNKLEIVGIKQGYEGLINGDFKKMKSHDVSNILQKGGTILRSARSEEFRTVEGRQKAYQQMLDNKIDALVVIGGDGTFSGARIFTQEHDIPVVGIPGTIDNDLYGTDYTIGYDTAINTVIDAVDKIRDTASAHNRLFFIEVMGRDAGFIALRSGIATGAEAILIPEKETHAKELQAYLEKGYKEHKSSGIVIVAEGDKSGGAYTIAKEIEKEHPEYDIRVSVLGHMQRGGSPSAFDRVTASTLGVAAVDALLDDQKSIMVGMVHGDVTHVPFNKTIKNKKKVKDTYLRINEILSI</sequence>
<feature type="binding site" evidence="17">
    <location>
        <position position="40"/>
    </location>
    <ligand>
        <name>isopentenyl diphosphate</name>
        <dbReference type="ChEBI" id="CHEBI:128769"/>
    </ligand>
</feature>
<dbReference type="NCBIfam" id="TIGR00216">
    <property type="entry name" value="ispH_lytB"/>
    <property type="match status" value="1"/>
</dbReference>
<feature type="binding site" evidence="18">
    <location>
        <begin position="394"/>
        <end position="397"/>
    </location>
    <ligand>
        <name>ATP</name>
        <dbReference type="ChEBI" id="CHEBI:30616"/>
    </ligand>
</feature>
<comment type="similarity">
    <text evidence="18">Belongs to the phosphofructokinase type A (PFKA) family. ATP-dependent PFK group I subfamily. Prokaryotic clade 'B1' sub-subfamily.</text>
</comment>
<keyword evidence="13 17" id="KW-0408">Iron</keyword>
<feature type="binding site" evidence="17">
    <location>
        <position position="40"/>
    </location>
    <ligand>
        <name>(2E)-4-hydroxy-3-methylbut-2-enyl diphosphate</name>
        <dbReference type="ChEBI" id="CHEBI:128753"/>
    </ligand>
</feature>
<feature type="binding site" evidence="17">
    <location>
        <position position="267"/>
    </location>
    <ligand>
        <name>(2E)-4-hydroxy-3-methylbut-2-enyl diphosphate</name>
        <dbReference type="ChEBI" id="CHEBI:128753"/>
    </ligand>
</feature>
<evidence type="ECO:0000256" key="5">
    <source>
        <dbReference type="ARBA" id="ARBA00022490"/>
    </source>
</evidence>
<feature type="binding site" evidence="18">
    <location>
        <position position="455"/>
    </location>
    <ligand>
        <name>substrate</name>
        <note>ligand shared between dimeric partners</note>
    </ligand>
</feature>
<feature type="binding site" evidence="18">
    <location>
        <begin position="313"/>
        <end position="317"/>
    </location>
    <ligand>
        <name>ADP</name>
        <dbReference type="ChEBI" id="CHEBI:456216"/>
        <note>allosteric activator; ligand shared between dimeric partners</note>
    </ligand>
</feature>
<keyword evidence="6 18" id="KW-0021">Allosteric enzyme</keyword>
<gene>
    <name evidence="18" type="primary">pfkA</name>
    <name evidence="17" type="synonym">ispH</name>
    <name evidence="20" type="ORF">DF185_12670</name>
</gene>
<reference evidence="20 21" key="1">
    <citation type="submission" date="2018-05" db="EMBL/GenBank/DDBJ databases">
        <title>Marinifilum breve JC075T sp. nov., a marine bacterium isolated from Yongle Blue Hole in the South China Sea.</title>
        <authorList>
            <person name="Fu T."/>
        </authorList>
    </citation>
    <scope>NUCLEOTIDE SEQUENCE [LARGE SCALE GENOMIC DNA]</scope>
    <source>
        <strain evidence="20 21">JC075</strain>
    </source>
</reference>
<evidence type="ECO:0000256" key="12">
    <source>
        <dbReference type="ARBA" id="ARBA00022842"/>
    </source>
</evidence>
<keyword evidence="17" id="KW-0560">Oxidoreductase</keyword>
<comment type="function">
    <text evidence="18">Catalyzes the phosphorylation of D-fructose 6-phosphate to fructose 1,6-bisphosphate by ATP, the first committing step of glycolysis.</text>
</comment>
<keyword evidence="4 17" id="KW-0004">4Fe-4S</keyword>
<comment type="cofactor">
    <cofactor evidence="1 18">
        <name>Mg(2+)</name>
        <dbReference type="ChEBI" id="CHEBI:18420"/>
    </cofactor>
</comment>
<evidence type="ECO:0000256" key="11">
    <source>
        <dbReference type="ARBA" id="ARBA00022840"/>
    </source>
</evidence>
<dbReference type="GO" id="GO:0042802">
    <property type="term" value="F:identical protein binding"/>
    <property type="evidence" value="ECO:0007669"/>
    <property type="project" value="TreeGrafter"/>
</dbReference>
<feature type="binding site" evidence="17">
    <location>
        <position position="74"/>
    </location>
    <ligand>
        <name>isopentenyl diphosphate</name>
        <dbReference type="ChEBI" id="CHEBI:128769"/>
    </ligand>
</feature>
<feature type="binding site" evidence="17">
    <location>
        <position position="225"/>
    </location>
    <ligand>
        <name>isopentenyl diphosphate</name>
        <dbReference type="ChEBI" id="CHEBI:128769"/>
    </ligand>
</feature>
<feature type="active site" description="Proton acceptor" evidence="18">
    <location>
        <position position="420"/>
    </location>
</feature>
<dbReference type="GO" id="GO:0051539">
    <property type="term" value="F:4 iron, 4 sulfur cluster binding"/>
    <property type="evidence" value="ECO:0007669"/>
    <property type="project" value="UniProtKB-UniRule"/>
</dbReference>
<dbReference type="GO" id="GO:0050992">
    <property type="term" value="P:dimethylallyl diphosphate biosynthetic process"/>
    <property type="evidence" value="ECO:0007669"/>
    <property type="project" value="UniProtKB-UniRule"/>
</dbReference>
<comment type="function">
    <text evidence="17">Catalyzes the conversion of 1-hydroxy-2-methyl-2-(E)-butenyl 4-diphosphate (HMBPP) into a mixture of isopentenyl diphosphate (IPP) and dimethylallyl diphosphate (DMAPP). Acts in the terminal step of the DOXP/MEP pathway for isoprenoid precursor biosynthesis.</text>
</comment>
<comment type="caution">
    <text evidence="18">Lacks conserved residue(s) required for the propagation of feature annotation.</text>
</comment>
<evidence type="ECO:0000256" key="7">
    <source>
        <dbReference type="ARBA" id="ARBA00022679"/>
    </source>
</evidence>
<dbReference type="FunFam" id="3.40.50.460:FF:000002">
    <property type="entry name" value="ATP-dependent 6-phosphofructokinase"/>
    <property type="match status" value="1"/>
</dbReference>
<evidence type="ECO:0000256" key="6">
    <source>
        <dbReference type="ARBA" id="ARBA00022533"/>
    </source>
</evidence>
<comment type="subunit">
    <text evidence="18">Homotetramer.</text>
</comment>
<evidence type="ECO:0000256" key="2">
    <source>
        <dbReference type="ARBA" id="ARBA00004496"/>
    </source>
</evidence>
<feature type="binding site" description="in other chain" evidence="18">
    <location>
        <begin position="545"/>
        <end position="548"/>
    </location>
    <ligand>
        <name>substrate</name>
        <note>ligand shared between dimeric partners</note>
    </ligand>
</feature>
<dbReference type="Pfam" id="PF00365">
    <property type="entry name" value="PFK"/>
    <property type="match status" value="1"/>
</dbReference>
<dbReference type="GO" id="GO:0003872">
    <property type="term" value="F:6-phosphofructokinase activity"/>
    <property type="evidence" value="ECO:0007669"/>
    <property type="project" value="UniProtKB-UniRule"/>
</dbReference>
<evidence type="ECO:0000256" key="16">
    <source>
        <dbReference type="ARBA" id="ARBA00048070"/>
    </source>
</evidence>
<dbReference type="UniPathway" id="UPA00056">
    <property type="reaction ID" value="UER00097"/>
</dbReference>
<keyword evidence="9 18" id="KW-0547">Nucleotide-binding</keyword>
<dbReference type="UniPathway" id="UPA00059">
    <property type="reaction ID" value="UER00105"/>
</dbReference>
<comment type="pathway">
    <text evidence="17">Isoprenoid biosynthesis; dimethylallyl diphosphate biosynthesis; dimethylallyl diphosphate from (2E)-4-hydroxy-3-methylbutenyl diphosphate: step 1/1.</text>
</comment>
<keyword evidence="10 18" id="KW-0418">Kinase</keyword>
<feature type="binding site" description="in other chain" evidence="18">
    <location>
        <begin position="478"/>
        <end position="480"/>
    </location>
    <ligand>
        <name>ADP</name>
        <dbReference type="ChEBI" id="CHEBI:456216"/>
        <note>allosteric activator; ligand shared between dimeric partners</note>
    </ligand>
</feature>
<dbReference type="Gene3D" id="3.40.1010.20">
    <property type="entry name" value="4-hydroxy-3-methylbut-2-enyl diphosphate reductase, catalytic domain"/>
    <property type="match status" value="2"/>
</dbReference>
<evidence type="ECO:0000313" key="21">
    <source>
        <dbReference type="Proteomes" id="UP000248079"/>
    </source>
</evidence>
<evidence type="ECO:0000256" key="10">
    <source>
        <dbReference type="ARBA" id="ARBA00022777"/>
    </source>
</evidence>
<dbReference type="PROSITE" id="PS00433">
    <property type="entry name" value="PHOSPHOFRUCTOKINASE"/>
    <property type="match status" value="1"/>
</dbReference>
<dbReference type="RefSeq" id="WP_110361120.1">
    <property type="nucleotide sequence ID" value="NZ_QFLI01000005.1"/>
</dbReference>
<comment type="caution">
    <text evidence="20">The sequence shown here is derived from an EMBL/GenBank/DDBJ whole genome shotgun (WGS) entry which is preliminary data.</text>
</comment>
<feature type="binding site" evidence="17">
    <location>
        <position position="128"/>
    </location>
    <ligand>
        <name>dimethylallyl diphosphate</name>
        <dbReference type="ChEBI" id="CHEBI:57623"/>
    </ligand>
</feature>
<feature type="binding site" evidence="17">
    <location>
        <position position="224"/>
    </location>
    <ligand>
        <name>isopentenyl diphosphate</name>
        <dbReference type="ChEBI" id="CHEBI:128769"/>
    </ligand>
</feature>
<dbReference type="GO" id="GO:0030388">
    <property type="term" value="P:fructose 1,6-bisphosphate metabolic process"/>
    <property type="evidence" value="ECO:0007669"/>
    <property type="project" value="TreeGrafter"/>
</dbReference>
<feature type="binding site" evidence="17">
    <location>
        <position position="225"/>
    </location>
    <ligand>
        <name>dimethylallyl diphosphate</name>
        <dbReference type="ChEBI" id="CHEBI:57623"/>
    </ligand>
</feature>
<dbReference type="InterPro" id="IPR022953">
    <property type="entry name" value="ATP_PFK"/>
</dbReference>
<feature type="binding site" evidence="17">
    <location>
        <position position="12"/>
    </location>
    <ligand>
        <name>[4Fe-4S] cluster</name>
        <dbReference type="ChEBI" id="CHEBI:49883"/>
    </ligand>
</feature>
<feature type="binding site" evidence="17">
    <location>
        <position position="223"/>
    </location>
    <ligand>
        <name>dimethylallyl diphosphate</name>
        <dbReference type="ChEBI" id="CHEBI:57623"/>
    </ligand>
</feature>
<evidence type="ECO:0000256" key="9">
    <source>
        <dbReference type="ARBA" id="ARBA00022741"/>
    </source>
</evidence>
<feature type="binding site" evidence="18">
    <location>
        <position position="395"/>
    </location>
    <ligand>
        <name>Mg(2+)</name>
        <dbReference type="ChEBI" id="CHEBI:18420"/>
        <note>catalytic</note>
    </ligand>
</feature>
<feature type="domain" description="Phosphofructokinase" evidence="19">
    <location>
        <begin position="295"/>
        <end position="571"/>
    </location>
</feature>
<keyword evidence="5 18" id="KW-0963">Cytoplasm</keyword>
<dbReference type="NCBIfam" id="NF002187">
    <property type="entry name" value="PRK01045.1-1"/>
    <property type="match status" value="1"/>
</dbReference>
<comment type="catalytic activity">
    <reaction evidence="16 18">
        <text>beta-D-fructose 6-phosphate + ATP = beta-D-fructose 1,6-bisphosphate + ADP + H(+)</text>
        <dbReference type="Rhea" id="RHEA:16109"/>
        <dbReference type="ChEBI" id="CHEBI:15378"/>
        <dbReference type="ChEBI" id="CHEBI:30616"/>
        <dbReference type="ChEBI" id="CHEBI:32966"/>
        <dbReference type="ChEBI" id="CHEBI:57634"/>
        <dbReference type="ChEBI" id="CHEBI:456216"/>
        <dbReference type="EC" id="2.7.1.11"/>
    </reaction>
</comment>
<feature type="binding site" evidence="17">
    <location>
        <position position="74"/>
    </location>
    <ligand>
        <name>dimethylallyl diphosphate</name>
        <dbReference type="ChEBI" id="CHEBI:57623"/>
    </ligand>
</feature>
<keyword evidence="11 18" id="KW-0067">ATP-binding</keyword>
<feature type="binding site" evidence="17">
    <location>
        <position position="96"/>
    </location>
    <ligand>
        <name>[4Fe-4S] cluster</name>
        <dbReference type="ChEBI" id="CHEBI:49883"/>
    </ligand>
</feature>
<dbReference type="UniPathway" id="UPA00109">
    <property type="reaction ID" value="UER00182"/>
</dbReference>
<organism evidence="20 21">
    <name type="scientific">Marinifilum breve</name>
    <dbReference type="NCBI Taxonomy" id="2184082"/>
    <lineage>
        <taxon>Bacteria</taxon>
        <taxon>Pseudomonadati</taxon>
        <taxon>Bacteroidota</taxon>
        <taxon>Bacteroidia</taxon>
        <taxon>Marinilabiliales</taxon>
        <taxon>Marinifilaceae</taxon>
    </lineage>
</organism>
<evidence type="ECO:0000313" key="20">
    <source>
        <dbReference type="EMBL" id="PXY00754.1"/>
    </source>
</evidence>
<feature type="binding site" evidence="18">
    <location>
        <begin position="364"/>
        <end position="365"/>
    </location>
    <ligand>
        <name>ATP</name>
        <dbReference type="ChEBI" id="CHEBI:30616"/>
    </ligand>
</feature>
<feature type="binding site" evidence="17">
    <location>
        <position position="224"/>
    </location>
    <ligand>
        <name>dimethylallyl diphosphate</name>
        <dbReference type="ChEBI" id="CHEBI:57623"/>
    </ligand>
</feature>
<keyword evidence="14 17" id="KW-0411">Iron-sulfur</keyword>
<comment type="similarity">
    <text evidence="17">Belongs to the IspH family.</text>
</comment>
<feature type="binding site" evidence="17">
    <location>
        <position position="166"/>
    </location>
    <ligand>
        <name>(2E)-4-hydroxy-3-methylbut-2-enyl diphosphate</name>
        <dbReference type="ChEBI" id="CHEBI:128753"/>
    </ligand>
</feature>
<dbReference type="GO" id="GO:0016114">
    <property type="term" value="P:terpenoid biosynthetic process"/>
    <property type="evidence" value="ECO:0007669"/>
    <property type="project" value="UniProtKB-UniRule"/>
</dbReference>
<keyword evidence="12 18" id="KW-0460">Magnesium</keyword>
<comment type="catalytic activity">
    <reaction evidence="17">
        <text>dimethylallyl diphosphate + 2 oxidized [2Fe-2S]-[ferredoxin] + H2O = (2E)-4-hydroxy-3-methylbut-2-enyl diphosphate + 2 reduced [2Fe-2S]-[ferredoxin] + 2 H(+)</text>
        <dbReference type="Rhea" id="RHEA:24825"/>
        <dbReference type="Rhea" id="RHEA-COMP:10000"/>
        <dbReference type="Rhea" id="RHEA-COMP:10001"/>
        <dbReference type="ChEBI" id="CHEBI:15377"/>
        <dbReference type="ChEBI" id="CHEBI:15378"/>
        <dbReference type="ChEBI" id="CHEBI:33737"/>
        <dbReference type="ChEBI" id="CHEBI:33738"/>
        <dbReference type="ChEBI" id="CHEBI:57623"/>
        <dbReference type="ChEBI" id="CHEBI:128753"/>
        <dbReference type="EC" id="1.17.7.4"/>
    </reaction>
</comment>
<comment type="pathway">
    <text evidence="17">Isoprenoid biosynthesis; isopentenyl diphosphate biosynthesis via DXP pathway; isopentenyl diphosphate from 1-deoxy-D-xylulose 5-phosphate: step 6/6.</text>
</comment>
<dbReference type="NCBIfam" id="TIGR02482">
    <property type="entry name" value="PFKA_ATP"/>
    <property type="match status" value="1"/>
</dbReference>
<keyword evidence="17" id="KW-0414">Isoprene biosynthesis</keyword>
<feature type="binding site" description="in other chain" evidence="18">
    <location>
        <begin position="506"/>
        <end position="508"/>
    </location>
    <ligand>
        <name>ADP</name>
        <dbReference type="ChEBI" id="CHEBI:456216"/>
        <note>allosteric activator; ligand shared between dimeric partners</note>
    </ligand>
</feature>
<dbReference type="HAMAP" id="MF_00339">
    <property type="entry name" value="Phosphofructokinase_I_B1"/>
    <property type="match status" value="1"/>
</dbReference>
<dbReference type="GO" id="GO:0051745">
    <property type="term" value="F:4-hydroxy-3-methylbut-2-enyl diphosphate reductase activity"/>
    <property type="evidence" value="ECO:0007669"/>
    <property type="project" value="UniProtKB-UniRule"/>
</dbReference>
<dbReference type="PANTHER" id="PTHR13697:SF4">
    <property type="entry name" value="ATP-DEPENDENT 6-PHOSPHOFRUCTOKINASE"/>
    <property type="match status" value="1"/>
</dbReference>
<feature type="binding site" evidence="17">
    <location>
        <position position="195"/>
    </location>
    <ligand>
        <name>[4Fe-4S] cluster</name>
        <dbReference type="ChEBI" id="CHEBI:49883"/>
    </ligand>
</feature>
<protein>
    <recommendedName>
        <fullName evidence="17 18">Multifunctional fusion protein</fullName>
    </recommendedName>
    <domain>
        <recommendedName>
            <fullName evidence="18">ATP-dependent 6-phosphofructokinase</fullName>
            <shortName evidence="18">ATP-PFK</shortName>
            <shortName evidence="18">Phosphofructokinase</shortName>
            <ecNumber evidence="18">2.7.1.11</ecNumber>
        </recommendedName>
        <alternativeName>
            <fullName evidence="18">Phosphohexokinase</fullName>
        </alternativeName>
    </domain>
    <domain>
        <recommendedName>
            <fullName evidence="17">4-hydroxy-3-methylbut-2-enyl diphosphate reductase</fullName>
            <shortName evidence="17">HMBPP reductase</shortName>
            <ecNumber evidence="17">1.17.7.4</ecNumber>
        </recommendedName>
    </domain>
</protein>
<evidence type="ECO:0000256" key="14">
    <source>
        <dbReference type="ARBA" id="ARBA00023014"/>
    </source>
</evidence>
<dbReference type="EC" id="2.7.1.11" evidence="18"/>
<dbReference type="GO" id="GO:0019288">
    <property type="term" value="P:isopentenyl diphosphate biosynthetic process, methylerythritol 4-phosphate pathway"/>
    <property type="evidence" value="ECO:0007669"/>
    <property type="project" value="UniProtKB-UniRule"/>
</dbReference>
<dbReference type="FunFam" id="3.40.50.450:FF:000001">
    <property type="entry name" value="ATP-dependent 6-phosphofructokinase"/>
    <property type="match status" value="1"/>
</dbReference>
<dbReference type="PRINTS" id="PR00476">
    <property type="entry name" value="PHFRCTKINASE"/>
</dbReference>
<dbReference type="AlphaFoldDB" id="A0A2V4A9V4"/>
<evidence type="ECO:0000256" key="1">
    <source>
        <dbReference type="ARBA" id="ARBA00001946"/>
    </source>
</evidence>
<comment type="activity regulation">
    <text evidence="18">Allosterically activated by ADP and other diphosphonucleosides, and allosterically inhibited by phosphoenolpyruvate.</text>
</comment>
<comment type="catalytic activity">
    <reaction evidence="17">
        <text>isopentenyl diphosphate + 2 oxidized [2Fe-2S]-[ferredoxin] + H2O = (2E)-4-hydroxy-3-methylbut-2-enyl diphosphate + 2 reduced [2Fe-2S]-[ferredoxin] + 2 H(+)</text>
        <dbReference type="Rhea" id="RHEA:24488"/>
        <dbReference type="Rhea" id="RHEA-COMP:10000"/>
        <dbReference type="Rhea" id="RHEA-COMP:10001"/>
        <dbReference type="ChEBI" id="CHEBI:15377"/>
        <dbReference type="ChEBI" id="CHEBI:15378"/>
        <dbReference type="ChEBI" id="CHEBI:33737"/>
        <dbReference type="ChEBI" id="CHEBI:33738"/>
        <dbReference type="ChEBI" id="CHEBI:128753"/>
        <dbReference type="ChEBI" id="CHEBI:128769"/>
        <dbReference type="EC" id="1.17.7.4"/>
    </reaction>
</comment>
<dbReference type="SUPFAM" id="SSF53784">
    <property type="entry name" value="Phosphofructokinase"/>
    <property type="match status" value="1"/>
</dbReference>
<dbReference type="HAMAP" id="MF_00191">
    <property type="entry name" value="IspH"/>
    <property type="match status" value="1"/>
</dbReference>
<feature type="active site" description="Proton donor" evidence="17">
    <location>
        <position position="130"/>
    </location>
</feature>
<evidence type="ECO:0000256" key="13">
    <source>
        <dbReference type="ARBA" id="ARBA00023004"/>
    </source>
</evidence>
<feature type="binding site" evidence="17">
    <location>
        <position position="224"/>
    </location>
    <ligand>
        <name>(2E)-4-hydroxy-3-methylbut-2-enyl diphosphate</name>
        <dbReference type="ChEBI" id="CHEBI:128753"/>
    </ligand>
</feature>
<evidence type="ECO:0000256" key="3">
    <source>
        <dbReference type="ARBA" id="ARBA00004679"/>
    </source>
</evidence>
<dbReference type="Proteomes" id="UP000248079">
    <property type="component" value="Unassembled WGS sequence"/>
</dbReference>
<dbReference type="InterPro" id="IPR035966">
    <property type="entry name" value="PKF_sf"/>
</dbReference>
<feature type="binding site" description="in other chain" evidence="18">
    <location>
        <position position="515"/>
    </location>
    <ligand>
        <name>substrate</name>
        <note>ligand shared between dimeric partners</note>
    </ligand>
</feature>
<dbReference type="Gene3D" id="3.40.50.450">
    <property type="match status" value="1"/>
</dbReference>
<dbReference type="NCBIfam" id="NF002872">
    <property type="entry name" value="PRK03202.1"/>
    <property type="match status" value="1"/>
</dbReference>
<dbReference type="Gene3D" id="3.40.50.460">
    <property type="entry name" value="Phosphofructokinase domain"/>
    <property type="match status" value="1"/>
</dbReference>
<feature type="binding site" description="in other chain" evidence="18">
    <location>
        <begin position="462"/>
        <end position="464"/>
    </location>
    <ligand>
        <name>substrate</name>
        <note>ligand shared between dimeric partners</note>
    </ligand>
</feature>
<keyword evidence="7 18" id="KW-0808">Transferase</keyword>
<dbReference type="GO" id="GO:0005524">
    <property type="term" value="F:ATP binding"/>
    <property type="evidence" value="ECO:0007669"/>
    <property type="project" value="UniProtKB-UniRule"/>
</dbReference>
<feature type="binding site" evidence="17">
    <location>
        <position position="267"/>
    </location>
    <ligand>
        <name>dimethylallyl diphosphate</name>
        <dbReference type="ChEBI" id="CHEBI:57623"/>
    </ligand>
</feature>
<comment type="subcellular location">
    <subcellularLocation>
        <location evidence="2 18">Cytoplasm</location>
    </subcellularLocation>
</comment>
<evidence type="ECO:0000256" key="4">
    <source>
        <dbReference type="ARBA" id="ARBA00022485"/>
    </source>
</evidence>
<proteinExistence type="inferred from homology"/>
<keyword evidence="15 18" id="KW-0324">Glycolysis</keyword>
<comment type="pathway">
    <text evidence="3 18">Carbohydrate degradation; glycolysis; D-glyceraldehyde 3-phosphate and glycerone phosphate from D-glucose: step 3/4.</text>
</comment>
<dbReference type="Pfam" id="PF02401">
    <property type="entry name" value="LYTB"/>
    <property type="match status" value="1"/>
</dbReference>
<dbReference type="OrthoDB" id="9802503at2"/>
<dbReference type="EMBL" id="QFLI01000005">
    <property type="protein sequence ID" value="PXY00754.1"/>
    <property type="molecule type" value="Genomic_DNA"/>
</dbReference>
<dbReference type="GO" id="GO:0006002">
    <property type="term" value="P:fructose 6-phosphate metabolic process"/>
    <property type="evidence" value="ECO:0007669"/>
    <property type="project" value="UniProtKB-UniRule"/>
</dbReference>
<comment type="cofactor">
    <cofactor evidence="17">
        <name>[4Fe-4S] cluster</name>
        <dbReference type="ChEBI" id="CHEBI:49883"/>
    </cofactor>
    <text evidence="17">Binds 1 [4Fe-4S] cluster per subunit.</text>
</comment>
<evidence type="ECO:0000259" key="19">
    <source>
        <dbReference type="Pfam" id="PF00365"/>
    </source>
</evidence>
<dbReference type="InterPro" id="IPR003451">
    <property type="entry name" value="LytB/IspH"/>
</dbReference>
<dbReference type="GO" id="GO:0005945">
    <property type="term" value="C:6-phosphofructokinase complex"/>
    <property type="evidence" value="ECO:0007669"/>
    <property type="project" value="TreeGrafter"/>
</dbReference>
<feature type="binding site" evidence="17">
    <location>
        <position position="223"/>
    </location>
    <ligand>
        <name>(2E)-4-hydroxy-3-methylbut-2-enyl diphosphate</name>
        <dbReference type="ChEBI" id="CHEBI:128753"/>
    </ligand>
</feature>
<evidence type="ECO:0000256" key="15">
    <source>
        <dbReference type="ARBA" id="ARBA00023152"/>
    </source>
</evidence>
<dbReference type="GO" id="GO:0061621">
    <property type="term" value="P:canonical glycolysis"/>
    <property type="evidence" value="ECO:0007669"/>
    <property type="project" value="TreeGrafter"/>
</dbReference>